<gene>
    <name evidence="1" type="ORF">QX233_23115</name>
</gene>
<organism evidence="1 2">
    <name type="scientific">Chryseobacterium gambrini</name>
    <dbReference type="NCBI Taxonomy" id="373672"/>
    <lineage>
        <taxon>Bacteria</taxon>
        <taxon>Pseudomonadati</taxon>
        <taxon>Bacteroidota</taxon>
        <taxon>Flavobacteriia</taxon>
        <taxon>Flavobacteriales</taxon>
        <taxon>Weeksellaceae</taxon>
        <taxon>Chryseobacterium group</taxon>
        <taxon>Chryseobacterium</taxon>
    </lineage>
</organism>
<feature type="non-terminal residue" evidence="1">
    <location>
        <position position="1"/>
    </location>
</feature>
<name>A0AAJ1R7D2_9FLAO</name>
<accession>A0AAJ1R7D2</accession>
<proteinExistence type="predicted"/>
<dbReference type="RefSeq" id="WP_290343866.1">
    <property type="nucleotide sequence ID" value="NZ_JAUHGV010000343.1"/>
</dbReference>
<sequence length="68" mass="7648">EEENDPDMVEGNLQVRGIEPGYNTADDAPDADEGAWFFLDQFVVSDSEDWNEDALGIGKHERNNDNAY</sequence>
<dbReference type="Proteomes" id="UP001225933">
    <property type="component" value="Unassembled WGS sequence"/>
</dbReference>
<evidence type="ECO:0000313" key="1">
    <source>
        <dbReference type="EMBL" id="MDN4015345.1"/>
    </source>
</evidence>
<protein>
    <submittedName>
        <fullName evidence="1">Uncharacterized protein</fullName>
    </submittedName>
</protein>
<evidence type="ECO:0000313" key="2">
    <source>
        <dbReference type="Proteomes" id="UP001225933"/>
    </source>
</evidence>
<comment type="caution">
    <text evidence="1">The sequence shown here is derived from an EMBL/GenBank/DDBJ whole genome shotgun (WGS) entry which is preliminary data.</text>
</comment>
<reference evidence="1" key="1">
    <citation type="submission" date="2023-06" db="EMBL/GenBank/DDBJ databases">
        <title>Two Chryseobacterium gambrini strains from China.</title>
        <authorList>
            <person name="Zeng J."/>
            <person name="Wu Y."/>
        </authorList>
    </citation>
    <scope>NUCLEOTIDE SEQUENCE</scope>
    <source>
        <strain evidence="1">SQ219</strain>
    </source>
</reference>
<dbReference type="AlphaFoldDB" id="A0AAJ1R7D2"/>
<dbReference type="EMBL" id="JAUHGV010000343">
    <property type="protein sequence ID" value="MDN4015345.1"/>
    <property type="molecule type" value="Genomic_DNA"/>
</dbReference>